<name>A0A849ALU3_9MICO</name>
<dbReference type="Gene3D" id="2.70.98.60">
    <property type="entry name" value="alpha-galactosidase from lactobacil brevis"/>
    <property type="match status" value="1"/>
</dbReference>
<dbReference type="GO" id="GO:0016052">
    <property type="term" value="P:carbohydrate catabolic process"/>
    <property type="evidence" value="ECO:0007669"/>
    <property type="project" value="InterPro"/>
</dbReference>
<keyword evidence="8" id="KW-1185">Reference proteome</keyword>
<evidence type="ECO:0000313" key="8">
    <source>
        <dbReference type="Proteomes" id="UP000557772"/>
    </source>
</evidence>
<dbReference type="Gene3D" id="3.20.20.70">
    <property type="entry name" value="Aldolase class I"/>
    <property type="match status" value="1"/>
</dbReference>
<gene>
    <name evidence="7" type="ORF">HJ588_13760</name>
</gene>
<dbReference type="PANTHER" id="PTHR43053">
    <property type="entry name" value="GLYCOSIDASE FAMILY 31"/>
    <property type="match status" value="1"/>
</dbReference>
<protein>
    <recommendedName>
        <fullName evidence="2">alpha-galactosidase</fullName>
        <ecNumber evidence="2">3.2.1.22</ecNumber>
    </recommendedName>
</protein>
<dbReference type="Proteomes" id="UP000557772">
    <property type="component" value="Unassembled WGS sequence"/>
</dbReference>
<comment type="caution">
    <text evidence="7">The sequence shown here is derived from an EMBL/GenBank/DDBJ whole genome shotgun (WGS) entry which is preliminary data.</text>
</comment>
<dbReference type="Pfam" id="PF16874">
    <property type="entry name" value="Glyco_hydro_36C"/>
    <property type="match status" value="1"/>
</dbReference>
<evidence type="ECO:0000259" key="6">
    <source>
        <dbReference type="Pfam" id="PF16875"/>
    </source>
</evidence>
<dbReference type="CDD" id="cd14791">
    <property type="entry name" value="GH36"/>
    <property type="match status" value="1"/>
</dbReference>
<keyword evidence="3" id="KW-0378">Hydrolase</keyword>
<dbReference type="Gene3D" id="2.60.40.1180">
    <property type="entry name" value="Golgi alpha-mannosidase II"/>
    <property type="match status" value="1"/>
</dbReference>
<dbReference type="SUPFAM" id="SSF51445">
    <property type="entry name" value="(Trans)glycosidases"/>
    <property type="match status" value="1"/>
</dbReference>
<dbReference type="Pfam" id="PF02065">
    <property type="entry name" value="Melibiase"/>
    <property type="match status" value="1"/>
</dbReference>
<dbReference type="InterPro" id="IPR013780">
    <property type="entry name" value="Glyco_hydro_b"/>
</dbReference>
<dbReference type="PRINTS" id="PR00743">
    <property type="entry name" value="GLHYDRLASE36"/>
</dbReference>
<dbReference type="InterPro" id="IPR038417">
    <property type="entry name" value="Alpga-gal_N_sf"/>
</dbReference>
<dbReference type="InterPro" id="IPR031704">
    <property type="entry name" value="Glyco_hydro_36_N"/>
</dbReference>
<feature type="domain" description="Glycosyl hydrolase family 36 N-terminal" evidence="6">
    <location>
        <begin position="59"/>
        <end position="256"/>
    </location>
</feature>
<dbReference type="Pfam" id="PF16875">
    <property type="entry name" value="Glyco_hydro_36N"/>
    <property type="match status" value="1"/>
</dbReference>
<evidence type="ECO:0000256" key="2">
    <source>
        <dbReference type="ARBA" id="ARBA00012755"/>
    </source>
</evidence>
<dbReference type="InterPro" id="IPR017853">
    <property type="entry name" value="GH"/>
</dbReference>
<evidence type="ECO:0000256" key="4">
    <source>
        <dbReference type="ARBA" id="ARBA00023295"/>
    </source>
</evidence>
<dbReference type="InterPro" id="IPR050985">
    <property type="entry name" value="Alpha-glycosidase_related"/>
</dbReference>
<keyword evidence="4" id="KW-0326">Glycosidase</keyword>
<dbReference type="GO" id="GO:0004557">
    <property type="term" value="F:alpha-galactosidase activity"/>
    <property type="evidence" value="ECO:0007669"/>
    <property type="project" value="UniProtKB-EC"/>
</dbReference>
<feature type="domain" description="Glycosyl hydrolase family 36 C-terminal" evidence="5">
    <location>
        <begin position="615"/>
        <end position="689"/>
    </location>
</feature>
<reference evidence="7 8" key="1">
    <citation type="submission" date="2020-05" db="EMBL/GenBank/DDBJ databases">
        <title>Flexivirga sp. ID2601S isolated from air conditioner.</title>
        <authorList>
            <person name="Kim D.H."/>
        </authorList>
    </citation>
    <scope>NUCLEOTIDE SEQUENCE [LARGE SCALE GENOMIC DNA]</scope>
    <source>
        <strain evidence="7 8">ID2601S</strain>
    </source>
</reference>
<evidence type="ECO:0000259" key="5">
    <source>
        <dbReference type="Pfam" id="PF16874"/>
    </source>
</evidence>
<dbReference type="AlphaFoldDB" id="A0A849ALU3"/>
<evidence type="ECO:0000256" key="3">
    <source>
        <dbReference type="ARBA" id="ARBA00022801"/>
    </source>
</evidence>
<evidence type="ECO:0000256" key="1">
    <source>
        <dbReference type="ARBA" id="ARBA00001255"/>
    </source>
</evidence>
<dbReference type="EMBL" id="JABENB010000002">
    <property type="protein sequence ID" value="NNG40331.1"/>
    <property type="molecule type" value="Genomic_DNA"/>
</dbReference>
<sequence>MMFPSDTPSPATTIHLQEAEDGTLPLVHAVTHGGADGSAALLAGHPGVPMLREEWRSFFGRPGLRGHRLAAPAGAVSPARADSRDIAGRDWAPRFERVRVEQTGDRLQVRAVDPVAGLELLTEVEALPGGALRARHTVTNTGETPYLVDGLDVCVPAPVGADEILDFSGRHERERVPQRRPIADGQWVREGRQGYPGHDAWTMTVVGPQGFGFQRGDLLAVHVATSGNQTSVVERSGAQRATVSAGELLMPGEVVLQNRESYTTPWIFIIAGEGLDGVAAALHEWQRTLSSHPRESKVTLNVWEAVYFDHQLDRLLELAELAHEVGAERYVLDDGWFGSRRDDTSGLGDWTVSADAWPDGLGPLVDRVRALGLEFGLWFEPEMVNPDSDLYRAHPDWVLQTGDRTPLQHRNQLVLDLTNPQAWQHVRDQVDAVLSSYDIGFVKWDFNRDELDAGSNAHGGAPAFHAQAEAYRQLLADLRERHPKVTWESCAGGGGRIDLDVIEQVQRFWTSDMTDALARQQIQRWTGQLIAPEYLGAHVSATRSHQTERTLSVGFRAVTALFGSMGIEWDLTQATDDERAELASWIALHKEHRRLLHTGRVVRVEVDDPAMLVHGVVSQDGDEALIAVLQLDESVHNRGTAIRLPGLAPDATFRLDWVGGDRAPEPVLPDGVTATGAALGAHGVWLPRSRPEVARLLHVHR</sequence>
<dbReference type="InterPro" id="IPR031705">
    <property type="entry name" value="Glyco_hydro_36_C"/>
</dbReference>
<dbReference type="FunFam" id="3.20.20.70:FF:000118">
    <property type="entry name" value="Alpha-galactosidase"/>
    <property type="match status" value="1"/>
</dbReference>
<organism evidence="7 8">
    <name type="scientific">Flexivirga aerilata</name>
    <dbReference type="NCBI Taxonomy" id="1656889"/>
    <lineage>
        <taxon>Bacteria</taxon>
        <taxon>Bacillati</taxon>
        <taxon>Actinomycetota</taxon>
        <taxon>Actinomycetes</taxon>
        <taxon>Micrococcales</taxon>
        <taxon>Dermacoccaceae</taxon>
        <taxon>Flexivirga</taxon>
    </lineage>
</organism>
<evidence type="ECO:0000313" key="7">
    <source>
        <dbReference type="EMBL" id="NNG40331.1"/>
    </source>
</evidence>
<dbReference type="PANTHER" id="PTHR43053:SF3">
    <property type="entry name" value="ALPHA-GALACTOSIDASE C-RELATED"/>
    <property type="match status" value="1"/>
</dbReference>
<dbReference type="RefSeq" id="WP_171156496.1">
    <property type="nucleotide sequence ID" value="NZ_JABENB010000002.1"/>
</dbReference>
<proteinExistence type="predicted"/>
<dbReference type="InterPro" id="IPR013785">
    <property type="entry name" value="Aldolase_TIM"/>
</dbReference>
<accession>A0A849ALU3</accession>
<dbReference type="EC" id="3.2.1.22" evidence="2"/>
<comment type="catalytic activity">
    <reaction evidence="1">
        <text>Hydrolysis of terminal, non-reducing alpha-D-galactose residues in alpha-D-galactosides, including galactose oligosaccharides, galactomannans and galactolipids.</text>
        <dbReference type="EC" id="3.2.1.22"/>
    </reaction>
</comment>
<dbReference type="InterPro" id="IPR002252">
    <property type="entry name" value="Glyco_hydro_36"/>
</dbReference>